<dbReference type="Proteomes" id="UP000828390">
    <property type="component" value="Unassembled WGS sequence"/>
</dbReference>
<feature type="domain" description="PIPK" evidence="2">
    <location>
        <begin position="1"/>
        <end position="55"/>
    </location>
</feature>
<dbReference type="EMBL" id="JAIWYP010000013">
    <property type="protein sequence ID" value="KAH3718640.1"/>
    <property type="molecule type" value="Genomic_DNA"/>
</dbReference>
<dbReference type="SUPFAM" id="SSF56104">
    <property type="entry name" value="SAICAR synthase-like"/>
    <property type="match status" value="1"/>
</dbReference>
<dbReference type="AlphaFoldDB" id="A0A9D4HGX9"/>
<gene>
    <name evidence="3" type="ORF">DPMN_061446</name>
</gene>
<dbReference type="GO" id="GO:0046488">
    <property type="term" value="P:phosphatidylinositol metabolic process"/>
    <property type="evidence" value="ECO:0007669"/>
    <property type="project" value="UniProtKB-UniRule"/>
</dbReference>
<dbReference type="GO" id="GO:0005524">
    <property type="term" value="F:ATP binding"/>
    <property type="evidence" value="ECO:0007669"/>
    <property type="project" value="UniProtKB-UniRule"/>
</dbReference>
<evidence type="ECO:0000313" key="4">
    <source>
        <dbReference type="Proteomes" id="UP000828390"/>
    </source>
</evidence>
<comment type="caution">
    <text evidence="3">The sequence shown here is derived from an EMBL/GenBank/DDBJ whole genome shotgun (WGS) entry which is preliminary data.</text>
</comment>
<keyword evidence="4" id="KW-1185">Reference proteome</keyword>
<keyword evidence="1" id="KW-0808">Transferase</keyword>
<evidence type="ECO:0000313" key="3">
    <source>
        <dbReference type="EMBL" id="KAH3718640.1"/>
    </source>
</evidence>
<dbReference type="Gene3D" id="3.30.800.10">
    <property type="entry name" value="Phosphatidylinositol Phosphate Kinase II Beta"/>
    <property type="match status" value="1"/>
</dbReference>
<sequence length="55" mass="6517">MDSPGRSGARMILSHDKRYFIKTLVSEEVEQMHHLLKQYLQVRNSYLILTPQMLI</sequence>
<organism evidence="3 4">
    <name type="scientific">Dreissena polymorpha</name>
    <name type="common">Zebra mussel</name>
    <name type="synonym">Mytilus polymorpha</name>
    <dbReference type="NCBI Taxonomy" id="45954"/>
    <lineage>
        <taxon>Eukaryota</taxon>
        <taxon>Metazoa</taxon>
        <taxon>Spiralia</taxon>
        <taxon>Lophotrochozoa</taxon>
        <taxon>Mollusca</taxon>
        <taxon>Bivalvia</taxon>
        <taxon>Autobranchia</taxon>
        <taxon>Heteroconchia</taxon>
        <taxon>Euheterodonta</taxon>
        <taxon>Imparidentia</taxon>
        <taxon>Neoheterodontei</taxon>
        <taxon>Myida</taxon>
        <taxon>Dreissenoidea</taxon>
        <taxon>Dreissenidae</taxon>
        <taxon>Dreissena</taxon>
    </lineage>
</organism>
<keyword evidence="1" id="KW-0547">Nucleotide-binding</keyword>
<dbReference type="Pfam" id="PF01504">
    <property type="entry name" value="PIP5K"/>
    <property type="match status" value="1"/>
</dbReference>
<evidence type="ECO:0000259" key="2">
    <source>
        <dbReference type="PROSITE" id="PS51455"/>
    </source>
</evidence>
<accession>A0A9D4HGX9</accession>
<dbReference type="GO" id="GO:0052742">
    <property type="term" value="F:phosphatidylinositol kinase activity"/>
    <property type="evidence" value="ECO:0007669"/>
    <property type="project" value="InterPro"/>
</dbReference>
<dbReference type="InterPro" id="IPR027484">
    <property type="entry name" value="PInositol-4-P-5-kinase_N"/>
</dbReference>
<keyword evidence="1" id="KW-0067">ATP-binding</keyword>
<dbReference type="PROSITE" id="PS51455">
    <property type="entry name" value="PIPK"/>
    <property type="match status" value="1"/>
</dbReference>
<reference evidence="3" key="2">
    <citation type="submission" date="2020-11" db="EMBL/GenBank/DDBJ databases">
        <authorList>
            <person name="McCartney M.A."/>
            <person name="Auch B."/>
            <person name="Kono T."/>
            <person name="Mallez S."/>
            <person name="Becker A."/>
            <person name="Gohl D.M."/>
            <person name="Silverstein K.A.T."/>
            <person name="Koren S."/>
            <person name="Bechman K.B."/>
            <person name="Herman A."/>
            <person name="Abrahante J.E."/>
            <person name="Garbe J."/>
        </authorList>
    </citation>
    <scope>NUCLEOTIDE SEQUENCE</scope>
    <source>
        <strain evidence="3">Duluth1</strain>
        <tissue evidence="3">Whole animal</tissue>
    </source>
</reference>
<name>A0A9D4HGX9_DREPO</name>
<evidence type="ECO:0000256" key="1">
    <source>
        <dbReference type="PROSITE-ProRule" id="PRU00781"/>
    </source>
</evidence>
<dbReference type="InterPro" id="IPR002498">
    <property type="entry name" value="PInositol-4-P-4/5-kinase_core"/>
</dbReference>
<reference evidence="3" key="1">
    <citation type="journal article" date="2019" name="bioRxiv">
        <title>The Genome of the Zebra Mussel, Dreissena polymorpha: A Resource for Invasive Species Research.</title>
        <authorList>
            <person name="McCartney M.A."/>
            <person name="Auch B."/>
            <person name="Kono T."/>
            <person name="Mallez S."/>
            <person name="Zhang Y."/>
            <person name="Obille A."/>
            <person name="Becker A."/>
            <person name="Abrahante J.E."/>
            <person name="Garbe J."/>
            <person name="Badalamenti J.P."/>
            <person name="Herman A."/>
            <person name="Mangelson H."/>
            <person name="Liachko I."/>
            <person name="Sullivan S."/>
            <person name="Sone E.D."/>
            <person name="Koren S."/>
            <person name="Silverstein K.A.T."/>
            <person name="Beckman K.B."/>
            <person name="Gohl D.M."/>
        </authorList>
    </citation>
    <scope>NUCLEOTIDE SEQUENCE</scope>
    <source>
        <strain evidence="3">Duluth1</strain>
        <tissue evidence="3">Whole animal</tissue>
    </source>
</reference>
<protein>
    <recommendedName>
        <fullName evidence="2">PIPK domain-containing protein</fullName>
    </recommendedName>
</protein>
<keyword evidence="1" id="KW-0418">Kinase</keyword>
<proteinExistence type="predicted"/>